<dbReference type="AlphaFoldDB" id="A0A6N8DNT2"/>
<dbReference type="GO" id="GO:0006302">
    <property type="term" value="P:double-strand break repair"/>
    <property type="evidence" value="ECO:0007669"/>
    <property type="project" value="TreeGrafter"/>
</dbReference>
<sequence length="236" mass="25486">MEWSERALVLGVKKHGETSVILEVMTRGHGRHVGVVRSGRSKTMQPVLQAGNEVAVTWRARLEEHIGAFAVEPLTLRTHLLLGDVRALHGVNWLGGLLRLLPERDPHPNLFEMASALLVHLGDPLAPSLFVRFELALLAELGFGLDLETCAATGATADLIYVSPKSGRAVCREAGAPWATKLLPLPGFLRGGVEAPASVEDVRAALRLTGFFLDRDVFAPRGLTPPDSRAAYLATL</sequence>
<dbReference type="Gene3D" id="1.20.1440.120">
    <property type="entry name" value="Recombination protein O, C-terminal domain"/>
    <property type="match status" value="1"/>
</dbReference>
<evidence type="ECO:0000256" key="6">
    <source>
        <dbReference type="ARBA" id="ARBA00033409"/>
    </source>
</evidence>
<keyword evidence="5 7" id="KW-0234">DNA repair</keyword>
<evidence type="ECO:0000259" key="8">
    <source>
        <dbReference type="Pfam" id="PF11967"/>
    </source>
</evidence>
<dbReference type="RefSeq" id="WP_155445550.1">
    <property type="nucleotide sequence ID" value="NZ_JAOQNR010000004.1"/>
</dbReference>
<dbReference type="InterPro" id="IPR022572">
    <property type="entry name" value="DNA_rep/recomb_RecO_N"/>
</dbReference>
<name>A0A6N8DNT2_RHOAC</name>
<dbReference type="NCBIfam" id="TIGR00613">
    <property type="entry name" value="reco"/>
    <property type="match status" value="1"/>
</dbReference>
<gene>
    <name evidence="7 9" type="primary">recO</name>
    <name evidence="9" type="ORF">GJ654_07580</name>
</gene>
<keyword evidence="3 7" id="KW-0227">DNA damage</keyword>
<dbReference type="Pfam" id="PF11967">
    <property type="entry name" value="RecO_N"/>
    <property type="match status" value="1"/>
</dbReference>
<feature type="domain" description="DNA replication/recombination mediator RecO N-terminal" evidence="8">
    <location>
        <begin position="1"/>
        <end position="69"/>
    </location>
</feature>
<evidence type="ECO:0000256" key="2">
    <source>
        <dbReference type="ARBA" id="ARBA00021310"/>
    </source>
</evidence>
<dbReference type="InterPro" id="IPR037278">
    <property type="entry name" value="ARFGAP/RecO"/>
</dbReference>
<reference evidence="9 10" key="1">
    <citation type="submission" date="2019-11" db="EMBL/GenBank/DDBJ databases">
        <title>Whole-genome sequence of a Rhodoblastus acidophilus DSM 142.</title>
        <authorList>
            <person name="Kyndt J.A."/>
            <person name="Meyer T.E."/>
        </authorList>
    </citation>
    <scope>NUCLEOTIDE SEQUENCE [LARGE SCALE GENOMIC DNA]</scope>
    <source>
        <strain evidence="9 10">DSM 142</strain>
    </source>
</reference>
<dbReference type="PANTHER" id="PTHR33991">
    <property type="entry name" value="DNA REPAIR PROTEIN RECO"/>
    <property type="match status" value="1"/>
</dbReference>
<dbReference type="Pfam" id="PF02565">
    <property type="entry name" value="RecO_C"/>
    <property type="match status" value="1"/>
</dbReference>
<comment type="similarity">
    <text evidence="1 7">Belongs to the RecO family.</text>
</comment>
<dbReference type="Gene3D" id="2.40.50.140">
    <property type="entry name" value="Nucleic acid-binding proteins"/>
    <property type="match status" value="1"/>
</dbReference>
<dbReference type="SUPFAM" id="SSF57863">
    <property type="entry name" value="ArfGap/RecO-like zinc finger"/>
    <property type="match status" value="1"/>
</dbReference>
<evidence type="ECO:0000313" key="9">
    <source>
        <dbReference type="EMBL" id="MTV30853.1"/>
    </source>
</evidence>
<dbReference type="InterPro" id="IPR042242">
    <property type="entry name" value="RecO_C"/>
</dbReference>
<evidence type="ECO:0000313" key="10">
    <source>
        <dbReference type="Proteomes" id="UP000439113"/>
    </source>
</evidence>
<comment type="function">
    <text evidence="7">Involved in DNA repair and RecF pathway recombination.</text>
</comment>
<dbReference type="EMBL" id="WNKS01000005">
    <property type="protein sequence ID" value="MTV30853.1"/>
    <property type="molecule type" value="Genomic_DNA"/>
</dbReference>
<dbReference type="Proteomes" id="UP000439113">
    <property type="component" value="Unassembled WGS sequence"/>
</dbReference>
<evidence type="ECO:0000256" key="4">
    <source>
        <dbReference type="ARBA" id="ARBA00023172"/>
    </source>
</evidence>
<dbReference type="GO" id="GO:0006310">
    <property type="term" value="P:DNA recombination"/>
    <property type="evidence" value="ECO:0007669"/>
    <property type="project" value="UniProtKB-UniRule"/>
</dbReference>
<dbReference type="HAMAP" id="MF_00201">
    <property type="entry name" value="RecO"/>
    <property type="match status" value="1"/>
</dbReference>
<keyword evidence="4 7" id="KW-0233">DNA recombination</keyword>
<protein>
    <recommendedName>
        <fullName evidence="2 7">DNA repair protein RecO</fullName>
    </recommendedName>
    <alternativeName>
        <fullName evidence="6 7">Recombination protein O</fullName>
    </alternativeName>
</protein>
<accession>A0A6N8DNT2</accession>
<dbReference type="OrthoDB" id="9804792at2"/>
<dbReference type="SUPFAM" id="SSF50249">
    <property type="entry name" value="Nucleic acid-binding proteins"/>
    <property type="match status" value="1"/>
</dbReference>
<evidence type="ECO:0000256" key="7">
    <source>
        <dbReference type="HAMAP-Rule" id="MF_00201"/>
    </source>
</evidence>
<evidence type="ECO:0000256" key="1">
    <source>
        <dbReference type="ARBA" id="ARBA00007452"/>
    </source>
</evidence>
<dbReference type="PANTHER" id="PTHR33991:SF1">
    <property type="entry name" value="DNA REPAIR PROTEIN RECO"/>
    <property type="match status" value="1"/>
</dbReference>
<comment type="caution">
    <text evidence="9">The sequence shown here is derived from an EMBL/GenBank/DDBJ whole genome shotgun (WGS) entry which is preliminary data.</text>
</comment>
<organism evidence="9 10">
    <name type="scientific">Rhodoblastus acidophilus</name>
    <name type="common">Rhodopseudomonas acidophila</name>
    <dbReference type="NCBI Taxonomy" id="1074"/>
    <lineage>
        <taxon>Bacteria</taxon>
        <taxon>Pseudomonadati</taxon>
        <taxon>Pseudomonadota</taxon>
        <taxon>Alphaproteobacteria</taxon>
        <taxon>Hyphomicrobiales</taxon>
        <taxon>Rhodoblastaceae</taxon>
        <taxon>Rhodoblastus</taxon>
    </lineage>
</organism>
<dbReference type="InterPro" id="IPR003717">
    <property type="entry name" value="RecO"/>
</dbReference>
<dbReference type="InterPro" id="IPR012340">
    <property type="entry name" value="NA-bd_OB-fold"/>
</dbReference>
<proteinExistence type="inferred from homology"/>
<evidence type="ECO:0000256" key="3">
    <source>
        <dbReference type="ARBA" id="ARBA00022763"/>
    </source>
</evidence>
<dbReference type="GO" id="GO:0043590">
    <property type="term" value="C:bacterial nucleoid"/>
    <property type="evidence" value="ECO:0007669"/>
    <property type="project" value="TreeGrafter"/>
</dbReference>
<evidence type="ECO:0000256" key="5">
    <source>
        <dbReference type="ARBA" id="ARBA00023204"/>
    </source>
</evidence>